<sequence length="226" mass="25519">MSFLFLHDNLYLGTGRKSLSRHGHGAASFDGEWLRGRRTDGEERRGPEPECAGRGREGGGGRRKEWMRDVKLFCGVGDIRAIEAERSRRRRETGRRLNAIARGGEGMLLLVVVGRSRCRWWWGGSGGKVAGVAGEWPQRWGRGAGALFVNVAFGCRRFARYAEYIRQREREVAETARKWGGSGRVAGKNRGKWQPLRRNTVRQCQEWPLWGGVVCGLYLKATIKAF</sequence>
<comment type="caution">
    <text evidence="2">The sequence shown here is derived from an EMBL/GenBank/DDBJ whole genome shotgun (WGS) entry which is preliminary data.</text>
</comment>
<dbReference type="EMBL" id="JAWWNJ010000076">
    <property type="protein sequence ID" value="KAK7006489.1"/>
    <property type="molecule type" value="Genomic_DNA"/>
</dbReference>
<feature type="region of interest" description="Disordered" evidence="1">
    <location>
        <begin position="38"/>
        <end position="62"/>
    </location>
</feature>
<evidence type="ECO:0000313" key="3">
    <source>
        <dbReference type="Proteomes" id="UP001362999"/>
    </source>
</evidence>
<evidence type="ECO:0000256" key="1">
    <source>
        <dbReference type="SAM" id="MobiDB-lite"/>
    </source>
</evidence>
<organism evidence="2 3">
    <name type="scientific">Favolaschia claudopus</name>
    <dbReference type="NCBI Taxonomy" id="2862362"/>
    <lineage>
        <taxon>Eukaryota</taxon>
        <taxon>Fungi</taxon>
        <taxon>Dikarya</taxon>
        <taxon>Basidiomycota</taxon>
        <taxon>Agaricomycotina</taxon>
        <taxon>Agaricomycetes</taxon>
        <taxon>Agaricomycetidae</taxon>
        <taxon>Agaricales</taxon>
        <taxon>Marasmiineae</taxon>
        <taxon>Mycenaceae</taxon>
        <taxon>Favolaschia</taxon>
    </lineage>
</organism>
<keyword evidence="3" id="KW-1185">Reference proteome</keyword>
<dbReference type="AlphaFoldDB" id="A0AAW0ACF7"/>
<name>A0AAW0ACF7_9AGAR</name>
<accession>A0AAW0ACF7</accession>
<proteinExistence type="predicted"/>
<reference evidence="2 3" key="1">
    <citation type="journal article" date="2024" name="J Genomics">
        <title>Draft genome sequencing and assembly of Favolaschia claudopus CIRM-BRFM 2984 isolated from oak limbs.</title>
        <authorList>
            <person name="Navarro D."/>
            <person name="Drula E."/>
            <person name="Chaduli D."/>
            <person name="Cazenave R."/>
            <person name="Ahrendt S."/>
            <person name="Wang J."/>
            <person name="Lipzen A."/>
            <person name="Daum C."/>
            <person name="Barry K."/>
            <person name="Grigoriev I.V."/>
            <person name="Favel A."/>
            <person name="Rosso M.N."/>
            <person name="Martin F."/>
        </authorList>
    </citation>
    <scope>NUCLEOTIDE SEQUENCE [LARGE SCALE GENOMIC DNA]</scope>
    <source>
        <strain evidence="2 3">CIRM-BRFM 2984</strain>
    </source>
</reference>
<gene>
    <name evidence="2" type="ORF">R3P38DRAFT_2794198</name>
</gene>
<dbReference type="Proteomes" id="UP001362999">
    <property type="component" value="Unassembled WGS sequence"/>
</dbReference>
<evidence type="ECO:0000313" key="2">
    <source>
        <dbReference type="EMBL" id="KAK7006489.1"/>
    </source>
</evidence>
<protein>
    <submittedName>
        <fullName evidence="2">Uncharacterized protein</fullName>
    </submittedName>
</protein>